<reference evidence="2" key="1">
    <citation type="submission" date="2017-05" db="EMBL/GenBank/DDBJ databases">
        <title>The Genome Sequence of Enterococcus sp. 4G2_DIV0659.</title>
        <authorList>
            <consortium name="The Broad Institute Genomics Platform"/>
            <consortium name="The Broad Institute Genomic Center for Infectious Diseases"/>
            <person name="Earl A."/>
            <person name="Manson A."/>
            <person name="Schwartman J."/>
            <person name="Gilmore M."/>
            <person name="Abouelleil A."/>
            <person name="Cao P."/>
            <person name="Chapman S."/>
            <person name="Cusick C."/>
            <person name="Shea T."/>
            <person name="Young S."/>
            <person name="Neafsey D."/>
            <person name="Nusbaum C."/>
            <person name="Birren B."/>
        </authorList>
    </citation>
    <scope>NUCLEOTIDE SEQUENCE [LARGE SCALE GENOMIC DNA]</scope>
    <source>
        <strain evidence="2">4G2_DIV0659</strain>
    </source>
</reference>
<dbReference type="AlphaFoldDB" id="A0A242CL17"/>
<name>A0A242CL17_9ENTE</name>
<keyword evidence="3" id="KW-1185">Reference proteome</keyword>
<comment type="caution">
    <text evidence="2">The sequence shown here is derived from an EMBL/GenBank/DDBJ whole genome shotgun (WGS) entry which is preliminary data.</text>
</comment>
<dbReference type="InterPro" id="IPR023198">
    <property type="entry name" value="PGP-like_dom2"/>
</dbReference>
<dbReference type="EMBL" id="NGLE02000001">
    <property type="protein sequence ID" value="MEI5992678.1"/>
    <property type="molecule type" value="Genomic_DNA"/>
</dbReference>
<dbReference type="Gene3D" id="3.40.50.1000">
    <property type="entry name" value="HAD superfamily/HAD-like"/>
    <property type="match status" value="1"/>
</dbReference>
<sequence length="230" mass="26938">MKTIKLIAVDIDGVLLEDTFSPVLYRLAKKFNVDYTLDIEKNAFSQNRESAGLYLKKKFRLSEDTTIQQMLDLYFSERDSYLNETYSKSSIVKGALDFITRLTQYDVHLICYGGLAYEQISSEFQPYLDYFEQYVCTNNFRPGLKEIIQDMYKIDFKEALFVDDVDRVAKEAKKYKVPFIGVPAIHSWGFQEEEMKKTGVKYMVKSVNEITQQFLEKIDSDNEIWEGEKI</sequence>
<evidence type="ECO:0000313" key="3">
    <source>
        <dbReference type="Proteomes" id="UP000195139"/>
    </source>
</evidence>
<dbReference type="Gene3D" id="1.10.150.240">
    <property type="entry name" value="Putative phosphatase, domain 2"/>
    <property type="match status" value="1"/>
</dbReference>
<dbReference type="OrthoDB" id="9764766at2"/>
<evidence type="ECO:0000313" key="1">
    <source>
        <dbReference type="EMBL" id="MEI5992678.1"/>
    </source>
</evidence>
<organism evidence="2">
    <name type="scientific">Candidatus Enterococcus mansonii</name>
    <dbReference type="NCBI Taxonomy" id="1834181"/>
    <lineage>
        <taxon>Bacteria</taxon>
        <taxon>Bacillati</taxon>
        <taxon>Bacillota</taxon>
        <taxon>Bacilli</taxon>
        <taxon>Lactobacillales</taxon>
        <taxon>Enterococcaceae</taxon>
        <taxon>Enterococcus</taxon>
    </lineage>
</organism>
<dbReference type="STRING" id="1834181.A5880_001294"/>
<dbReference type="SFLD" id="SFLDS00003">
    <property type="entry name" value="Haloacid_Dehalogenase"/>
    <property type="match status" value="1"/>
</dbReference>
<dbReference type="InterPro" id="IPR036412">
    <property type="entry name" value="HAD-like_sf"/>
</dbReference>
<dbReference type="RefSeq" id="WP_086330220.1">
    <property type="nucleotide sequence ID" value="NZ_NGLE02000001.1"/>
</dbReference>
<dbReference type="SFLD" id="SFLDG01129">
    <property type="entry name" value="C1.5:_HAD__Beta-PGM__Phosphata"/>
    <property type="match status" value="1"/>
</dbReference>
<accession>A0A242CL17</accession>
<reference evidence="1 3" key="2">
    <citation type="submission" date="2018-07" db="EMBL/GenBank/DDBJ databases">
        <title>The Genome Sequence of Enterococcus sp. DIV0659b.</title>
        <authorList>
            <consortium name="The Broad Institute Genomics Platform"/>
            <consortium name="The Broad Institute Genomic Center for Infectious Diseases"/>
            <person name="Earl A."/>
            <person name="Manson A."/>
            <person name="Schwartman J."/>
            <person name="Gilmore M."/>
            <person name="Abouelleil A."/>
            <person name="Cao P."/>
            <person name="Chapman S."/>
            <person name="Cusick C."/>
            <person name="Shea T."/>
            <person name="Young S."/>
            <person name="Neafsey D."/>
            <person name="Nusbaum C."/>
            <person name="Birren B."/>
        </authorList>
    </citation>
    <scope>NUCLEOTIDE SEQUENCE [LARGE SCALE GENOMIC DNA]</scope>
    <source>
        <strain evidence="1 3">4G2_DIV0659</strain>
    </source>
</reference>
<dbReference type="Proteomes" id="UP000195139">
    <property type="component" value="Unassembled WGS sequence"/>
</dbReference>
<dbReference type="InterPro" id="IPR023214">
    <property type="entry name" value="HAD_sf"/>
</dbReference>
<gene>
    <name evidence="1" type="ORF">A5880_000200</name>
    <name evidence="2" type="ORF">A5880_001294</name>
</gene>
<protein>
    <submittedName>
        <fullName evidence="2">Uncharacterized protein</fullName>
    </submittedName>
</protein>
<dbReference type="SUPFAM" id="SSF56784">
    <property type="entry name" value="HAD-like"/>
    <property type="match status" value="1"/>
</dbReference>
<evidence type="ECO:0000313" key="2">
    <source>
        <dbReference type="EMBL" id="OTO10610.1"/>
    </source>
</evidence>
<dbReference type="EMBL" id="NGLE01000001">
    <property type="protein sequence ID" value="OTO10610.1"/>
    <property type="molecule type" value="Genomic_DNA"/>
</dbReference>
<proteinExistence type="predicted"/>